<dbReference type="CDD" id="cd04731">
    <property type="entry name" value="HisF"/>
    <property type="match status" value="1"/>
</dbReference>
<evidence type="ECO:0000256" key="7">
    <source>
        <dbReference type="ARBA" id="ARBA00022605"/>
    </source>
</evidence>
<dbReference type="HAMAP" id="MF_01013">
    <property type="entry name" value="HisF"/>
    <property type="match status" value="1"/>
</dbReference>
<dbReference type="FunFam" id="3.20.20.70:FF:000006">
    <property type="entry name" value="Imidazole glycerol phosphate synthase subunit HisF"/>
    <property type="match status" value="1"/>
</dbReference>
<dbReference type="EC" id="4.3.2.10" evidence="5"/>
<keyword evidence="7 13" id="KW-0028">Amino-acid biosynthesis</keyword>
<keyword evidence="15" id="KW-1185">Reference proteome</keyword>
<dbReference type="Pfam" id="PF00977">
    <property type="entry name" value="His_biosynth"/>
    <property type="match status" value="1"/>
</dbReference>
<sequence length="254" mass="27121">VLTKRIIPCLDVDAGRVVKGISFVELRDAGDPAELASVYDREGGDELVFLDITASSDSRDTMVDVVQRVSEEVFIPLTVGGGIRTVEDIRRMLKAGADKVSLNTAAVNNPPLISEGAFQFGNQCIVVAIDAKRDGNSRWEVFTRGGRTPTGIDAVKWAMRAVELGSGEILLTSMDEDGQKRGYDLELTRAVSQATPVPVIASGGAGNLEHLYEALEAGEADAVLAASIFHFGEYSIGEAKDYLNARGIPVRPGV</sequence>
<dbReference type="InterPro" id="IPR004651">
    <property type="entry name" value="HisF"/>
</dbReference>
<proteinExistence type="inferred from homology"/>
<dbReference type="AlphaFoldDB" id="A0AA35SSI8"/>
<feature type="non-terminal residue" evidence="14">
    <location>
        <position position="1"/>
    </location>
</feature>
<evidence type="ECO:0000256" key="11">
    <source>
        <dbReference type="ARBA" id="ARBA00030264"/>
    </source>
</evidence>
<evidence type="ECO:0000313" key="15">
    <source>
        <dbReference type="Proteomes" id="UP001174909"/>
    </source>
</evidence>
<dbReference type="PANTHER" id="PTHR21235:SF2">
    <property type="entry name" value="IMIDAZOLE GLYCEROL PHOSPHATE SYNTHASE HISHF"/>
    <property type="match status" value="1"/>
</dbReference>
<comment type="subunit">
    <text evidence="4">Heterodimer of HisH and HisF.</text>
</comment>
<evidence type="ECO:0000256" key="9">
    <source>
        <dbReference type="ARBA" id="ARBA00023239"/>
    </source>
</evidence>
<evidence type="ECO:0000256" key="10">
    <source>
        <dbReference type="ARBA" id="ARBA00025475"/>
    </source>
</evidence>
<comment type="function">
    <text evidence="10">IGPS catalyzes the conversion of PRFAR and glutamine to IGP, AICAR and glutamate. The HisF subunit catalyzes the cyclization activity that produces IGP and AICAR from PRFAR using the ammonia provided by the HisH subunit.</text>
</comment>
<evidence type="ECO:0000256" key="8">
    <source>
        <dbReference type="ARBA" id="ARBA00023102"/>
    </source>
</evidence>
<protein>
    <recommendedName>
        <fullName evidence="5">imidazole glycerol-phosphate synthase</fullName>
        <ecNumber evidence="5">4.3.2.10</ecNumber>
    </recommendedName>
    <alternativeName>
        <fullName evidence="11">IGP synthase cyclase subunit</fullName>
    </alternativeName>
</protein>
<dbReference type="InterPro" id="IPR013785">
    <property type="entry name" value="Aldolase_TIM"/>
</dbReference>
<dbReference type="Proteomes" id="UP001174909">
    <property type="component" value="Unassembled WGS sequence"/>
</dbReference>
<name>A0AA35SSI8_GEOBA</name>
<reference evidence="14" key="1">
    <citation type="submission" date="2023-03" db="EMBL/GenBank/DDBJ databases">
        <authorList>
            <person name="Steffen K."/>
            <person name="Cardenas P."/>
        </authorList>
    </citation>
    <scope>NUCLEOTIDE SEQUENCE</scope>
</reference>
<dbReference type="GO" id="GO:0016829">
    <property type="term" value="F:lyase activity"/>
    <property type="evidence" value="ECO:0007669"/>
    <property type="project" value="UniProtKB-KW"/>
</dbReference>
<evidence type="ECO:0000256" key="5">
    <source>
        <dbReference type="ARBA" id="ARBA00012809"/>
    </source>
</evidence>
<evidence type="ECO:0000256" key="4">
    <source>
        <dbReference type="ARBA" id="ARBA00011152"/>
    </source>
</evidence>
<evidence type="ECO:0000313" key="14">
    <source>
        <dbReference type="EMBL" id="CAI8034171.1"/>
    </source>
</evidence>
<dbReference type="GO" id="GO:0000105">
    <property type="term" value="P:L-histidine biosynthetic process"/>
    <property type="evidence" value="ECO:0007669"/>
    <property type="project" value="UniProtKB-KW"/>
</dbReference>
<keyword evidence="9" id="KW-0456">Lyase</keyword>
<comment type="similarity">
    <text evidence="3 13">Belongs to the HisA/HisF family.</text>
</comment>
<dbReference type="InterPro" id="IPR011060">
    <property type="entry name" value="RibuloseP-bd_barrel"/>
</dbReference>
<comment type="caution">
    <text evidence="14">The sequence shown here is derived from an EMBL/GenBank/DDBJ whole genome shotgun (WGS) entry which is preliminary data.</text>
</comment>
<dbReference type="GO" id="GO:0005737">
    <property type="term" value="C:cytoplasm"/>
    <property type="evidence" value="ECO:0007669"/>
    <property type="project" value="UniProtKB-SubCell"/>
</dbReference>
<evidence type="ECO:0000256" key="1">
    <source>
        <dbReference type="ARBA" id="ARBA00004496"/>
    </source>
</evidence>
<dbReference type="NCBIfam" id="TIGR00735">
    <property type="entry name" value="hisF"/>
    <property type="match status" value="1"/>
</dbReference>
<dbReference type="SUPFAM" id="SSF51366">
    <property type="entry name" value="Ribulose-phoshate binding barrel"/>
    <property type="match status" value="1"/>
</dbReference>
<comment type="pathway">
    <text evidence="2">Amino-acid biosynthesis; L-histidine biosynthesis; L-histidine from 5-phospho-alpha-D-ribose 1-diphosphate: step 5/9.</text>
</comment>
<dbReference type="InterPro" id="IPR006062">
    <property type="entry name" value="His_biosynth"/>
</dbReference>
<keyword evidence="8 13" id="KW-0368">Histidine biosynthesis</keyword>
<accession>A0AA35SSI8</accession>
<dbReference type="EMBL" id="CASHTH010002715">
    <property type="protein sequence ID" value="CAI8034171.1"/>
    <property type="molecule type" value="Genomic_DNA"/>
</dbReference>
<evidence type="ECO:0000256" key="3">
    <source>
        <dbReference type="ARBA" id="ARBA00009667"/>
    </source>
</evidence>
<gene>
    <name evidence="14" type="ORF">GBAR_LOCUS19272</name>
</gene>
<organism evidence="14 15">
    <name type="scientific">Geodia barretti</name>
    <name type="common">Barrett's horny sponge</name>
    <dbReference type="NCBI Taxonomy" id="519541"/>
    <lineage>
        <taxon>Eukaryota</taxon>
        <taxon>Metazoa</taxon>
        <taxon>Porifera</taxon>
        <taxon>Demospongiae</taxon>
        <taxon>Heteroscleromorpha</taxon>
        <taxon>Tetractinellida</taxon>
        <taxon>Astrophorina</taxon>
        <taxon>Geodiidae</taxon>
        <taxon>Geodia</taxon>
    </lineage>
</organism>
<evidence type="ECO:0000256" key="2">
    <source>
        <dbReference type="ARBA" id="ARBA00005091"/>
    </source>
</evidence>
<dbReference type="PANTHER" id="PTHR21235">
    <property type="entry name" value="IMIDAZOLE GLYCEROL PHOSPHATE SYNTHASE SUBUNIT HISF/H IGP SYNTHASE SUBUNIT HISF/H"/>
    <property type="match status" value="1"/>
</dbReference>
<keyword evidence="6" id="KW-0963">Cytoplasm</keyword>
<dbReference type="GO" id="GO:0000107">
    <property type="term" value="F:imidazoleglycerol-phosphate synthase activity"/>
    <property type="evidence" value="ECO:0007669"/>
    <property type="project" value="InterPro"/>
</dbReference>
<evidence type="ECO:0000256" key="12">
    <source>
        <dbReference type="ARBA" id="ARBA00047838"/>
    </source>
</evidence>
<comment type="subcellular location">
    <subcellularLocation>
        <location evidence="1">Cytoplasm</location>
    </subcellularLocation>
</comment>
<dbReference type="Gene3D" id="3.20.20.70">
    <property type="entry name" value="Aldolase class I"/>
    <property type="match status" value="1"/>
</dbReference>
<dbReference type="InterPro" id="IPR050064">
    <property type="entry name" value="IGPS_HisA/HisF"/>
</dbReference>
<comment type="catalytic activity">
    <reaction evidence="12">
        <text>5-[(5-phospho-1-deoxy-D-ribulos-1-ylimino)methylamino]-1-(5-phospho-beta-D-ribosyl)imidazole-4-carboxamide + L-glutamine = D-erythro-1-(imidazol-4-yl)glycerol 3-phosphate + 5-amino-1-(5-phospho-beta-D-ribosyl)imidazole-4-carboxamide + L-glutamate + H(+)</text>
        <dbReference type="Rhea" id="RHEA:24793"/>
        <dbReference type="ChEBI" id="CHEBI:15378"/>
        <dbReference type="ChEBI" id="CHEBI:29985"/>
        <dbReference type="ChEBI" id="CHEBI:58278"/>
        <dbReference type="ChEBI" id="CHEBI:58359"/>
        <dbReference type="ChEBI" id="CHEBI:58475"/>
        <dbReference type="ChEBI" id="CHEBI:58525"/>
        <dbReference type="EC" id="4.3.2.10"/>
    </reaction>
</comment>
<evidence type="ECO:0000256" key="6">
    <source>
        <dbReference type="ARBA" id="ARBA00022490"/>
    </source>
</evidence>
<evidence type="ECO:0000256" key="13">
    <source>
        <dbReference type="RuleBase" id="RU003657"/>
    </source>
</evidence>